<proteinExistence type="predicted"/>
<dbReference type="Pfam" id="PF03646">
    <property type="entry name" value="FlaG"/>
    <property type="match status" value="1"/>
</dbReference>
<keyword evidence="3" id="KW-1185">Reference proteome</keyword>
<dbReference type="SUPFAM" id="SSF160214">
    <property type="entry name" value="FlaG-like"/>
    <property type="match status" value="1"/>
</dbReference>
<dbReference type="AlphaFoldDB" id="A0A4R1HA98"/>
<dbReference type="InterPro" id="IPR005186">
    <property type="entry name" value="FlaG"/>
</dbReference>
<dbReference type="PANTHER" id="PTHR37166">
    <property type="entry name" value="PROTEIN FLAG"/>
    <property type="match status" value="1"/>
</dbReference>
<name>A0A4R1HA98_9GAMM</name>
<gene>
    <name evidence="2" type="ORF">DFR30_2139</name>
</gene>
<accession>A0A4R1HA98</accession>
<dbReference type="OrthoDB" id="5741693at2"/>
<comment type="caution">
    <text evidence="2">The sequence shown here is derived from an EMBL/GenBank/DDBJ whole genome shotgun (WGS) entry which is preliminary data.</text>
</comment>
<evidence type="ECO:0000256" key="1">
    <source>
        <dbReference type="SAM" id="MobiDB-lite"/>
    </source>
</evidence>
<sequence>MSSDNISSALTQGVVPQQSAQNPVQVFRPEKSAAVNAMTELKTGRNEKAAGGEDLPPAQNKQEVDEASVESAVSRISDFVQNFQRDLQFSIDKESDRVVVKVVDSETQEVIRQIPSEETLRIAKNLDSPESLILREQA</sequence>
<reference evidence="2 3" key="1">
    <citation type="submission" date="2019-03" db="EMBL/GenBank/DDBJ databases">
        <title>Genomic Encyclopedia of Type Strains, Phase IV (KMG-IV): sequencing the most valuable type-strain genomes for metagenomic binning, comparative biology and taxonomic classification.</title>
        <authorList>
            <person name="Goeker M."/>
        </authorList>
    </citation>
    <scope>NUCLEOTIDE SEQUENCE [LARGE SCALE GENOMIC DNA]</scope>
    <source>
        <strain evidence="2 3">DSM 19610</strain>
    </source>
</reference>
<evidence type="ECO:0000313" key="2">
    <source>
        <dbReference type="EMBL" id="TCK18854.1"/>
    </source>
</evidence>
<dbReference type="RefSeq" id="WP_132973018.1">
    <property type="nucleotide sequence ID" value="NZ_SMFX01000001.1"/>
</dbReference>
<organism evidence="2 3">
    <name type="scientific">Thiogranum longum</name>
    <dbReference type="NCBI Taxonomy" id="1537524"/>
    <lineage>
        <taxon>Bacteria</taxon>
        <taxon>Pseudomonadati</taxon>
        <taxon>Pseudomonadota</taxon>
        <taxon>Gammaproteobacteria</taxon>
        <taxon>Chromatiales</taxon>
        <taxon>Ectothiorhodospiraceae</taxon>
        <taxon>Thiogranum</taxon>
    </lineage>
</organism>
<feature type="region of interest" description="Disordered" evidence="1">
    <location>
        <begin position="43"/>
        <end position="62"/>
    </location>
</feature>
<dbReference type="InterPro" id="IPR035924">
    <property type="entry name" value="FlaG-like_sf"/>
</dbReference>
<dbReference type="PANTHER" id="PTHR37166:SF1">
    <property type="entry name" value="PROTEIN FLAG"/>
    <property type="match status" value="1"/>
</dbReference>
<protein>
    <submittedName>
        <fullName evidence="2">Putative FlaG/YvyC family protein</fullName>
    </submittedName>
</protein>
<dbReference type="EMBL" id="SMFX01000001">
    <property type="protein sequence ID" value="TCK18854.1"/>
    <property type="molecule type" value="Genomic_DNA"/>
</dbReference>
<evidence type="ECO:0000313" key="3">
    <source>
        <dbReference type="Proteomes" id="UP000295707"/>
    </source>
</evidence>
<dbReference type="Gene3D" id="3.30.160.170">
    <property type="entry name" value="FlaG-like"/>
    <property type="match status" value="1"/>
</dbReference>
<dbReference type="Proteomes" id="UP000295707">
    <property type="component" value="Unassembled WGS sequence"/>
</dbReference>
<feature type="region of interest" description="Disordered" evidence="1">
    <location>
        <begin position="1"/>
        <end position="24"/>
    </location>
</feature>